<dbReference type="AlphaFoldDB" id="A0A1N6K440"/>
<dbReference type="PANTHER" id="PTHR40590">
    <property type="entry name" value="CYTOPLASMIC PROTEIN-RELATED"/>
    <property type="match status" value="1"/>
</dbReference>
<proteinExistence type="predicted"/>
<dbReference type="Proteomes" id="UP000184693">
    <property type="component" value="Unassembled WGS sequence"/>
</dbReference>
<dbReference type="Pfam" id="PF01963">
    <property type="entry name" value="TraB_PrgY_gumN"/>
    <property type="match status" value="1"/>
</dbReference>
<protein>
    <submittedName>
        <fullName evidence="1">Uncharacterized conserved protein YbaP, TraB family</fullName>
    </submittedName>
</protein>
<dbReference type="CDD" id="cd14789">
    <property type="entry name" value="Tiki"/>
    <property type="match status" value="1"/>
</dbReference>
<organism evidence="1 2">
    <name type="scientific">Paraburkholderia phenazinium</name>
    <dbReference type="NCBI Taxonomy" id="60549"/>
    <lineage>
        <taxon>Bacteria</taxon>
        <taxon>Pseudomonadati</taxon>
        <taxon>Pseudomonadota</taxon>
        <taxon>Betaproteobacteria</taxon>
        <taxon>Burkholderiales</taxon>
        <taxon>Burkholderiaceae</taxon>
        <taxon>Paraburkholderia</taxon>
    </lineage>
</organism>
<accession>A0A1N6K440</accession>
<evidence type="ECO:0000313" key="1">
    <source>
        <dbReference type="EMBL" id="SIO51362.1"/>
    </source>
</evidence>
<dbReference type="OrthoDB" id="9025834at2"/>
<dbReference type="InterPro" id="IPR047111">
    <property type="entry name" value="YbaP-like"/>
</dbReference>
<name>A0A1N6K440_9BURK</name>
<dbReference type="PANTHER" id="PTHR40590:SF1">
    <property type="entry name" value="CYTOPLASMIC PROTEIN"/>
    <property type="match status" value="1"/>
</dbReference>
<reference evidence="1 2" key="1">
    <citation type="submission" date="2016-11" db="EMBL/GenBank/DDBJ databases">
        <authorList>
            <person name="Jaros S."/>
            <person name="Januszkiewicz K."/>
            <person name="Wedrychowicz H."/>
        </authorList>
    </citation>
    <scope>NUCLEOTIDE SEQUENCE [LARGE SCALE GENOMIC DNA]</scope>
    <source>
        <strain evidence="1 2">GAS86</strain>
    </source>
</reference>
<evidence type="ECO:0000313" key="2">
    <source>
        <dbReference type="Proteomes" id="UP000184693"/>
    </source>
</evidence>
<sequence>MEARPPAVRDIAMLWKIEGSETHILGSVHVTNLEPFRLPRHVLEVFSTASHLVLEADLSEPPDSAPLLLPPGTTLKDCVTPLTYAKAHSHWLRLGLPGQNLPRFKPGAAALILHLNEAARSGYVMERGVDRLLWDRAVHDAKHRGALETVEAQTIALTSAPIAEQTSMLEYFVNGDLGVAELSTMVRAWTHGNTIRFDAALTERRRRWPAMFDILINQRNRNWVPSIVRMAADRRSRLIVVGAMHTVGPAGLPRLLSMHGLRLRSQSWCLPATPLTRYRHHARREAHGRVQPD</sequence>
<gene>
    <name evidence="1" type="ORF">SAMN05444168_5983</name>
</gene>
<dbReference type="EMBL" id="FSRM01000002">
    <property type="protein sequence ID" value="SIO51362.1"/>
    <property type="molecule type" value="Genomic_DNA"/>
</dbReference>
<dbReference type="InterPro" id="IPR002816">
    <property type="entry name" value="TraB/PrgY/GumN_fam"/>
</dbReference>